<dbReference type="Ensembl" id="ENSSDUT00000005110.1">
    <property type="protein sequence ID" value="ENSSDUP00000005009.1"/>
    <property type="gene ID" value="ENSSDUG00000003712.1"/>
</dbReference>
<dbReference type="GO" id="GO:0009897">
    <property type="term" value="C:external side of plasma membrane"/>
    <property type="evidence" value="ECO:0007669"/>
    <property type="project" value="TreeGrafter"/>
</dbReference>
<feature type="transmembrane region" description="Helical" evidence="11">
    <location>
        <begin position="249"/>
        <end position="270"/>
    </location>
</feature>
<dbReference type="GO" id="GO:1903037">
    <property type="term" value="P:regulation of leukocyte cell-cell adhesion"/>
    <property type="evidence" value="ECO:0007669"/>
    <property type="project" value="UniProtKB-ARBA"/>
</dbReference>
<dbReference type="PANTHER" id="PTHR24100">
    <property type="entry name" value="BUTYROPHILIN"/>
    <property type="match status" value="1"/>
</dbReference>
<dbReference type="GO" id="GO:0050852">
    <property type="term" value="P:T cell receptor signaling pathway"/>
    <property type="evidence" value="ECO:0007669"/>
    <property type="project" value="TreeGrafter"/>
</dbReference>
<dbReference type="CDD" id="cd12087">
    <property type="entry name" value="TM_EGFR-like"/>
    <property type="match status" value="1"/>
</dbReference>
<evidence type="ECO:0000256" key="6">
    <source>
        <dbReference type="ARBA" id="ARBA00023157"/>
    </source>
</evidence>
<feature type="region of interest" description="Disordered" evidence="10">
    <location>
        <begin position="362"/>
        <end position="385"/>
    </location>
</feature>
<feature type="signal peptide" evidence="12">
    <location>
        <begin position="1"/>
        <end position="30"/>
    </location>
</feature>
<evidence type="ECO:0000256" key="12">
    <source>
        <dbReference type="SAM" id="SignalP"/>
    </source>
</evidence>
<dbReference type="PROSITE" id="PS50835">
    <property type="entry name" value="IG_LIKE"/>
    <property type="match status" value="2"/>
</dbReference>
<dbReference type="PANTHER" id="PTHR24100:SF151">
    <property type="entry name" value="ICOS LIGAND"/>
    <property type="match status" value="1"/>
</dbReference>
<dbReference type="AlphaFoldDB" id="A0A3B4TFR1"/>
<evidence type="ECO:0000256" key="2">
    <source>
        <dbReference type="ARBA" id="ARBA00022692"/>
    </source>
</evidence>
<proteinExistence type="inferred from homology"/>
<comment type="similarity">
    <text evidence="9">Belongs to the SKINT family.</text>
</comment>
<dbReference type="GO" id="GO:0042110">
    <property type="term" value="P:T cell activation"/>
    <property type="evidence" value="ECO:0007669"/>
    <property type="project" value="UniProtKB-ARBA"/>
</dbReference>
<protein>
    <submittedName>
        <fullName evidence="14">Butyrophilin subfamily 3 member A2-like</fullName>
    </submittedName>
</protein>
<feature type="region of interest" description="Disordered" evidence="10">
    <location>
        <begin position="437"/>
        <end position="472"/>
    </location>
</feature>
<keyword evidence="7" id="KW-0325">Glycoprotein</keyword>
<feature type="domain" description="Ig-like" evidence="13">
    <location>
        <begin position="46"/>
        <end position="140"/>
    </location>
</feature>
<sequence>MLHLKGLGAIGALVFHHTLVLVLLTRRCEGESQVIGPSQPIVAAVGDDVVLPCHLEPAVDASSMTVEWTRPDLSPRFVHVWRDGVELENKKHPSYVGRTSVSVNKLKLGDVSLKLSRVKLSDEGTYRCFVPTLNRESTVTLVVGAVSSLIISLMRTENDGVVLQCESKGWYPEPELLWLDGEGKLLSAGRTKTVRGPDDLYTVSSRVTVEKRHSNSFTCRVQQKIINQSRETQIHVPGDFFNTSSGSAVHISIGLTVVVMVIIALVFVVWKRRRQQRTGNRCTTSTTTGTSSNCKESHALFDEKRETVLEEREANLNAQLKELEDEHKDVVGVVNFLMEHKKNLENQILEFEFQLDEAEKQSDEKQSQLVTPAEETVDENKCLDTKTNPDTVKKMQQETDALLNSVICGVTILTEKKKVLVDLEEKIDKQLEEIKEQRQKTLGGSQSEGSIHTQSFQLPEKKSTAAAEAETG</sequence>
<evidence type="ECO:0000256" key="11">
    <source>
        <dbReference type="SAM" id="Phobius"/>
    </source>
</evidence>
<dbReference type="FunFam" id="2.60.40.10:FF:000088">
    <property type="entry name" value="Butyrophilin subfamily 1 member A1"/>
    <property type="match status" value="1"/>
</dbReference>
<dbReference type="SMART" id="SM00409">
    <property type="entry name" value="IG"/>
    <property type="match status" value="2"/>
</dbReference>
<keyword evidence="4 11" id="KW-1133">Transmembrane helix</keyword>
<keyword evidence="2 11" id="KW-0812">Transmembrane</keyword>
<evidence type="ECO:0000256" key="5">
    <source>
        <dbReference type="ARBA" id="ARBA00023136"/>
    </source>
</evidence>
<evidence type="ECO:0000313" key="15">
    <source>
        <dbReference type="Proteomes" id="UP000261420"/>
    </source>
</evidence>
<keyword evidence="3 12" id="KW-0732">Signal</keyword>
<keyword evidence="15" id="KW-1185">Reference proteome</keyword>
<dbReference type="InterPro" id="IPR013783">
    <property type="entry name" value="Ig-like_fold"/>
</dbReference>
<name>A0A3B4TFR1_SERDU</name>
<evidence type="ECO:0000256" key="7">
    <source>
        <dbReference type="ARBA" id="ARBA00023180"/>
    </source>
</evidence>
<keyword evidence="8" id="KW-0393">Immunoglobulin domain</keyword>
<evidence type="ECO:0000256" key="9">
    <source>
        <dbReference type="ARBA" id="ARBA00038221"/>
    </source>
</evidence>
<dbReference type="FunFam" id="2.60.40.10:FF:000142">
    <property type="entry name" value="V-set domain-containing T-cell activation inhibitor 1"/>
    <property type="match status" value="1"/>
</dbReference>
<dbReference type="GO" id="GO:0005102">
    <property type="term" value="F:signaling receptor binding"/>
    <property type="evidence" value="ECO:0007669"/>
    <property type="project" value="TreeGrafter"/>
</dbReference>
<dbReference type="Pfam" id="PF22705">
    <property type="entry name" value="C2-set_3"/>
    <property type="match status" value="1"/>
</dbReference>
<feature type="domain" description="Ig-like" evidence="13">
    <location>
        <begin position="157"/>
        <end position="235"/>
    </location>
</feature>
<dbReference type="GeneTree" id="ENSGT01050000244843"/>
<evidence type="ECO:0000313" key="14">
    <source>
        <dbReference type="Ensembl" id="ENSSDUP00000005009.1"/>
    </source>
</evidence>
<accession>A0A3B4TFR1</accession>
<dbReference type="InterPro" id="IPR003599">
    <property type="entry name" value="Ig_sub"/>
</dbReference>
<feature type="chain" id="PRO_5017439618" evidence="12">
    <location>
        <begin position="31"/>
        <end position="472"/>
    </location>
</feature>
<dbReference type="OMA" id="NCKESHA"/>
<organism evidence="14 15">
    <name type="scientific">Seriola dumerili</name>
    <name type="common">Greater amberjack</name>
    <name type="synonym">Caranx dumerili</name>
    <dbReference type="NCBI Taxonomy" id="41447"/>
    <lineage>
        <taxon>Eukaryota</taxon>
        <taxon>Metazoa</taxon>
        <taxon>Chordata</taxon>
        <taxon>Craniata</taxon>
        <taxon>Vertebrata</taxon>
        <taxon>Euteleostomi</taxon>
        <taxon>Actinopterygii</taxon>
        <taxon>Neopterygii</taxon>
        <taxon>Teleostei</taxon>
        <taxon>Neoteleostei</taxon>
        <taxon>Acanthomorphata</taxon>
        <taxon>Carangaria</taxon>
        <taxon>Carangiformes</taxon>
        <taxon>Carangidae</taxon>
        <taxon>Seriola</taxon>
    </lineage>
</organism>
<dbReference type="SMART" id="SM00406">
    <property type="entry name" value="IGv"/>
    <property type="match status" value="1"/>
</dbReference>
<dbReference type="InterPro" id="IPR050504">
    <property type="entry name" value="IgSF_BTN/MOG"/>
</dbReference>
<dbReference type="InterPro" id="IPR013106">
    <property type="entry name" value="Ig_V-set"/>
</dbReference>
<reference evidence="14" key="2">
    <citation type="submission" date="2025-09" db="UniProtKB">
        <authorList>
            <consortium name="Ensembl"/>
        </authorList>
    </citation>
    <scope>IDENTIFICATION</scope>
</reference>
<dbReference type="SUPFAM" id="SSF48726">
    <property type="entry name" value="Immunoglobulin"/>
    <property type="match status" value="2"/>
</dbReference>
<evidence type="ECO:0000256" key="4">
    <source>
        <dbReference type="ARBA" id="ARBA00022989"/>
    </source>
</evidence>
<feature type="compositionally biased region" description="Polar residues" evidence="10">
    <location>
        <begin position="440"/>
        <end position="457"/>
    </location>
</feature>
<dbReference type="InterPro" id="IPR053896">
    <property type="entry name" value="BTN3A2-like_Ig-C"/>
</dbReference>
<keyword evidence="6" id="KW-1015">Disulfide bond</keyword>
<evidence type="ECO:0000256" key="10">
    <source>
        <dbReference type="SAM" id="MobiDB-lite"/>
    </source>
</evidence>
<dbReference type="GO" id="GO:0001817">
    <property type="term" value="P:regulation of cytokine production"/>
    <property type="evidence" value="ECO:0007669"/>
    <property type="project" value="TreeGrafter"/>
</dbReference>
<dbReference type="Proteomes" id="UP000261420">
    <property type="component" value="Unplaced"/>
</dbReference>
<evidence type="ECO:0000256" key="3">
    <source>
        <dbReference type="ARBA" id="ARBA00022729"/>
    </source>
</evidence>
<dbReference type="Pfam" id="PF07686">
    <property type="entry name" value="V-set"/>
    <property type="match status" value="1"/>
</dbReference>
<dbReference type="GO" id="GO:0050863">
    <property type="term" value="P:regulation of T cell activation"/>
    <property type="evidence" value="ECO:0007669"/>
    <property type="project" value="UniProtKB-ARBA"/>
</dbReference>
<evidence type="ECO:0000256" key="8">
    <source>
        <dbReference type="ARBA" id="ARBA00023319"/>
    </source>
</evidence>
<dbReference type="Gene3D" id="2.60.40.10">
    <property type="entry name" value="Immunoglobulins"/>
    <property type="match status" value="2"/>
</dbReference>
<keyword evidence="5 11" id="KW-0472">Membrane</keyword>
<evidence type="ECO:0000259" key="13">
    <source>
        <dbReference type="PROSITE" id="PS50835"/>
    </source>
</evidence>
<evidence type="ECO:0000256" key="1">
    <source>
        <dbReference type="ARBA" id="ARBA00004370"/>
    </source>
</evidence>
<reference evidence="14" key="1">
    <citation type="submission" date="2025-08" db="UniProtKB">
        <authorList>
            <consortium name="Ensembl"/>
        </authorList>
    </citation>
    <scope>IDENTIFICATION</scope>
</reference>
<dbReference type="InterPro" id="IPR007110">
    <property type="entry name" value="Ig-like_dom"/>
</dbReference>
<dbReference type="InterPro" id="IPR036179">
    <property type="entry name" value="Ig-like_dom_sf"/>
</dbReference>
<comment type="subcellular location">
    <subcellularLocation>
        <location evidence="1">Membrane</location>
    </subcellularLocation>
</comment>
<dbReference type="STRING" id="41447.ENSSDUP00000005009"/>